<dbReference type="GO" id="GO:0097602">
    <property type="term" value="F:cullin family protein binding"/>
    <property type="evidence" value="ECO:0007669"/>
    <property type="project" value="TreeGrafter"/>
</dbReference>
<dbReference type="PANTHER" id="PTHR12281">
    <property type="entry name" value="RP42 RELATED"/>
    <property type="match status" value="1"/>
</dbReference>
<dbReference type="SUPFAM" id="SSF47473">
    <property type="entry name" value="EF-hand"/>
    <property type="match status" value="1"/>
</dbReference>
<dbReference type="PROSITE" id="PS51229">
    <property type="entry name" value="DCUN1"/>
    <property type="match status" value="1"/>
</dbReference>
<dbReference type="FunFam" id="1.10.238.200:FF:000003">
    <property type="entry name" value="DCN1-like protein 3"/>
    <property type="match status" value="1"/>
</dbReference>
<dbReference type="InterPro" id="IPR011992">
    <property type="entry name" value="EF-hand-dom_pair"/>
</dbReference>
<dbReference type="InterPro" id="IPR014764">
    <property type="entry name" value="DCN-prot"/>
</dbReference>
<dbReference type="AlphaFoldDB" id="A0A8H7STT9"/>
<dbReference type="EMBL" id="JAEPRE010000032">
    <property type="protein sequence ID" value="KAG2235444.1"/>
    <property type="molecule type" value="Genomic_DNA"/>
</dbReference>
<evidence type="ECO:0000313" key="4">
    <source>
        <dbReference type="EMBL" id="KAG2235444.1"/>
    </source>
</evidence>
<sequence length="238" mass="28117">MGSKQSSPANQPTLTKRKRSNTQPSQDIKPIQEPTRTNPTPPPQQQPQHFDTQQCTQLFQHYADPDSPNTITLDGTRQFFEDLGLSIEDVLIFAIAWKMHTSTMGYITREEWMNGMEELGTDSMDKLRAKRSEFEHVFYDASEFKEMYKYTFTYAKNRDQKCMEIETAAVLWTMLLSDKFPIVHEFVRFLQEKKPVRVINRDQWQSFLDFVSIDIVDYDESSAWPVLFDEFVEWKREQ</sequence>
<dbReference type="GO" id="GO:0045116">
    <property type="term" value="P:protein neddylation"/>
    <property type="evidence" value="ECO:0007669"/>
    <property type="project" value="TreeGrafter"/>
</dbReference>
<feature type="domain" description="DCUN1" evidence="3">
    <location>
        <begin position="50"/>
        <end position="236"/>
    </location>
</feature>
<protein>
    <recommendedName>
        <fullName evidence="1">Defective in cullin neddylation protein</fullName>
    </recommendedName>
</protein>
<organism evidence="4 5">
    <name type="scientific">Thamnidium elegans</name>
    <dbReference type="NCBI Taxonomy" id="101142"/>
    <lineage>
        <taxon>Eukaryota</taxon>
        <taxon>Fungi</taxon>
        <taxon>Fungi incertae sedis</taxon>
        <taxon>Mucoromycota</taxon>
        <taxon>Mucoromycotina</taxon>
        <taxon>Mucoromycetes</taxon>
        <taxon>Mucorales</taxon>
        <taxon>Mucorineae</taxon>
        <taxon>Mucoraceae</taxon>
        <taxon>Thamnidium</taxon>
    </lineage>
</organism>
<dbReference type="Pfam" id="PF03556">
    <property type="entry name" value="Cullin_binding"/>
    <property type="match status" value="1"/>
</dbReference>
<dbReference type="GO" id="GO:0000151">
    <property type="term" value="C:ubiquitin ligase complex"/>
    <property type="evidence" value="ECO:0007669"/>
    <property type="project" value="TreeGrafter"/>
</dbReference>
<dbReference type="Proteomes" id="UP000613177">
    <property type="component" value="Unassembled WGS sequence"/>
</dbReference>
<evidence type="ECO:0000313" key="5">
    <source>
        <dbReference type="Proteomes" id="UP000613177"/>
    </source>
</evidence>
<comment type="function">
    <text evidence="1">Neddylation of cullins play an essential role in the regulation of SCF-type complexes activity.</text>
</comment>
<reference evidence="4" key="1">
    <citation type="submission" date="2021-01" db="EMBL/GenBank/DDBJ databases">
        <title>Metabolic potential, ecology and presence of endohyphal bacteria is reflected in genomic diversity of Mucoromycotina.</title>
        <authorList>
            <person name="Muszewska A."/>
            <person name="Okrasinska A."/>
            <person name="Steczkiewicz K."/>
            <person name="Drgas O."/>
            <person name="Orlowska M."/>
            <person name="Perlinska-Lenart U."/>
            <person name="Aleksandrzak-Piekarczyk T."/>
            <person name="Szatraj K."/>
            <person name="Zielenkiewicz U."/>
            <person name="Pilsyk S."/>
            <person name="Malc E."/>
            <person name="Mieczkowski P."/>
            <person name="Kruszewska J.S."/>
            <person name="Biernat P."/>
            <person name="Pawlowska J."/>
        </authorList>
    </citation>
    <scope>NUCLEOTIDE SEQUENCE</scope>
    <source>
        <strain evidence="4">WA0000018081</strain>
    </source>
</reference>
<gene>
    <name evidence="4" type="ORF">INT48_007842</name>
</gene>
<dbReference type="Gene3D" id="1.10.238.200">
    <property type="entry name" value="Cullin, PONY binding domain"/>
    <property type="match status" value="1"/>
</dbReference>
<dbReference type="Gene3D" id="1.10.238.10">
    <property type="entry name" value="EF-hand"/>
    <property type="match status" value="1"/>
</dbReference>
<comment type="caution">
    <text evidence="4">The sequence shown here is derived from an EMBL/GenBank/DDBJ whole genome shotgun (WGS) entry which is preliminary data.</text>
</comment>
<evidence type="ECO:0000259" key="3">
    <source>
        <dbReference type="PROSITE" id="PS51229"/>
    </source>
</evidence>
<feature type="compositionally biased region" description="Polar residues" evidence="2">
    <location>
        <begin position="1"/>
        <end position="14"/>
    </location>
</feature>
<dbReference type="InterPro" id="IPR005176">
    <property type="entry name" value="PONY_dom"/>
</dbReference>
<evidence type="ECO:0000256" key="2">
    <source>
        <dbReference type="SAM" id="MobiDB-lite"/>
    </source>
</evidence>
<keyword evidence="5" id="KW-1185">Reference proteome</keyword>
<dbReference type="GO" id="GO:0032182">
    <property type="term" value="F:ubiquitin-like protein binding"/>
    <property type="evidence" value="ECO:0007669"/>
    <property type="project" value="TreeGrafter"/>
</dbReference>
<proteinExistence type="predicted"/>
<dbReference type="GO" id="GO:0031624">
    <property type="term" value="F:ubiquitin conjugating enzyme binding"/>
    <property type="evidence" value="ECO:0007669"/>
    <property type="project" value="TreeGrafter"/>
</dbReference>
<dbReference type="InterPro" id="IPR042460">
    <property type="entry name" value="DCN1-like_PONY"/>
</dbReference>
<evidence type="ECO:0000256" key="1">
    <source>
        <dbReference type="RuleBase" id="RU410713"/>
    </source>
</evidence>
<name>A0A8H7STT9_9FUNG</name>
<dbReference type="GO" id="GO:0005886">
    <property type="term" value="C:plasma membrane"/>
    <property type="evidence" value="ECO:0007669"/>
    <property type="project" value="UniProtKB-ARBA"/>
</dbReference>
<accession>A0A8H7STT9</accession>
<feature type="region of interest" description="Disordered" evidence="2">
    <location>
        <begin position="1"/>
        <end position="51"/>
    </location>
</feature>